<keyword evidence="3" id="KW-0274">FAD</keyword>
<evidence type="ECO:0000256" key="3">
    <source>
        <dbReference type="ARBA" id="ARBA00022827"/>
    </source>
</evidence>
<evidence type="ECO:0000256" key="2">
    <source>
        <dbReference type="ARBA" id="ARBA00022630"/>
    </source>
</evidence>
<keyword evidence="2" id="KW-0285">Flavoprotein</keyword>
<dbReference type="EMBL" id="NHTK01001255">
    <property type="protein sequence ID" value="PPR01331.1"/>
    <property type="molecule type" value="Genomic_DNA"/>
</dbReference>
<evidence type="ECO:0000256" key="5">
    <source>
        <dbReference type="SAM" id="Phobius"/>
    </source>
</evidence>
<feature type="transmembrane region" description="Helical" evidence="5">
    <location>
        <begin position="337"/>
        <end position="354"/>
    </location>
</feature>
<dbReference type="InterPro" id="IPR036188">
    <property type="entry name" value="FAD/NAD-bd_sf"/>
</dbReference>
<reference evidence="7 8" key="1">
    <citation type="journal article" date="2018" name="Evol. Lett.">
        <title>Horizontal gene cluster transfer increased hallucinogenic mushroom diversity.</title>
        <authorList>
            <person name="Reynolds H.T."/>
            <person name="Vijayakumar V."/>
            <person name="Gluck-Thaler E."/>
            <person name="Korotkin H.B."/>
            <person name="Matheny P.B."/>
            <person name="Slot J.C."/>
        </authorList>
    </citation>
    <scope>NUCLEOTIDE SEQUENCE [LARGE SCALE GENOMIC DNA]</scope>
    <source>
        <strain evidence="7 8">2629</strain>
    </source>
</reference>
<evidence type="ECO:0000313" key="7">
    <source>
        <dbReference type="EMBL" id="PPR01331.1"/>
    </source>
</evidence>
<accession>A0A409YEB4</accession>
<dbReference type="OrthoDB" id="202203at2759"/>
<keyword evidence="8" id="KW-1185">Reference proteome</keyword>
<dbReference type="PANTHER" id="PTHR43735">
    <property type="entry name" value="APOPTOSIS-INDUCING FACTOR 1"/>
    <property type="match status" value="1"/>
</dbReference>
<keyword evidence="4" id="KW-0560">Oxidoreductase</keyword>
<dbReference type="AlphaFoldDB" id="A0A409YEB4"/>
<dbReference type="Proteomes" id="UP000284842">
    <property type="component" value="Unassembled WGS sequence"/>
</dbReference>
<dbReference type="STRING" id="181874.A0A409YEB4"/>
<sequence>MSTGKHVVVVGGGAAGSQIAKAIATQLAGGCSVTLLEAREYYPHYIGSLRAIVTDEGNLEEKVLIPLDKLFPSNTSHAKVVHETATAIEPNPKGAGGKVTTDAGTSYVYDILIVATGNTWEGPLVLPNGRKDAINHIKEWRNQIKSAKGIAIVGGGPVGAELAGEIRDVYKDKKITIVHREERLFSSVYPDKFRKGADKQWSKRDIKVIAEDEIVDIPAYPAADVKTRKGVPLYSELVIPCRGGRPNTSLLSTTGRNVLSSTGHVKVDAHLQVEGLPGVFAAGDIIDWKEVKQAAKYGGHTTTIVANVKQILNGGQPSVPYKSAFEAILVTNGINGGVAYLGILWGLTFGNWFVRMAKSKDLFITMTRKNLGY</sequence>
<dbReference type="InParanoid" id="A0A409YEB4"/>
<comment type="caution">
    <text evidence="7">The sequence shown here is derived from an EMBL/GenBank/DDBJ whole genome shotgun (WGS) entry which is preliminary data.</text>
</comment>
<dbReference type="Gene3D" id="3.50.50.100">
    <property type="match status" value="1"/>
</dbReference>
<evidence type="ECO:0000313" key="8">
    <source>
        <dbReference type="Proteomes" id="UP000284842"/>
    </source>
</evidence>
<protein>
    <recommendedName>
        <fullName evidence="6">FAD/NAD(P)-binding domain-containing protein</fullName>
    </recommendedName>
</protein>
<dbReference type="PANTHER" id="PTHR43735:SF3">
    <property type="entry name" value="FERROPTOSIS SUPPRESSOR PROTEIN 1"/>
    <property type="match status" value="1"/>
</dbReference>
<dbReference type="SUPFAM" id="SSF51905">
    <property type="entry name" value="FAD/NAD(P)-binding domain"/>
    <property type="match status" value="1"/>
</dbReference>
<keyword evidence="5" id="KW-0472">Membrane</keyword>
<dbReference type="GO" id="GO:0005737">
    <property type="term" value="C:cytoplasm"/>
    <property type="evidence" value="ECO:0007669"/>
    <property type="project" value="TreeGrafter"/>
</dbReference>
<dbReference type="InterPro" id="IPR023753">
    <property type="entry name" value="FAD/NAD-binding_dom"/>
</dbReference>
<dbReference type="PRINTS" id="PR00469">
    <property type="entry name" value="PNDRDTASEII"/>
</dbReference>
<gene>
    <name evidence="7" type="ORF">CVT24_006333</name>
</gene>
<dbReference type="GO" id="GO:0004174">
    <property type="term" value="F:electron-transferring-flavoprotein dehydrogenase activity"/>
    <property type="evidence" value="ECO:0007669"/>
    <property type="project" value="TreeGrafter"/>
</dbReference>
<name>A0A409YEB4_9AGAR</name>
<organism evidence="7 8">
    <name type="scientific">Panaeolus cyanescens</name>
    <dbReference type="NCBI Taxonomy" id="181874"/>
    <lineage>
        <taxon>Eukaryota</taxon>
        <taxon>Fungi</taxon>
        <taxon>Dikarya</taxon>
        <taxon>Basidiomycota</taxon>
        <taxon>Agaricomycotina</taxon>
        <taxon>Agaricomycetes</taxon>
        <taxon>Agaricomycetidae</taxon>
        <taxon>Agaricales</taxon>
        <taxon>Agaricineae</taxon>
        <taxon>Galeropsidaceae</taxon>
        <taxon>Panaeolus</taxon>
    </lineage>
</organism>
<evidence type="ECO:0000256" key="1">
    <source>
        <dbReference type="ARBA" id="ARBA00006442"/>
    </source>
</evidence>
<dbReference type="GO" id="GO:0050660">
    <property type="term" value="F:flavin adenine dinucleotide binding"/>
    <property type="evidence" value="ECO:0007669"/>
    <property type="project" value="TreeGrafter"/>
</dbReference>
<comment type="similarity">
    <text evidence="1">Belongs to the FAD-dependent oxidoreductase family.</text>
</comment>
<proteinExistence type="inferred from homology"/>
<dbReference type="Pfam" id="PF07992">
    <property type="entry name" value="Pyr_redox_2"/>
    <property type="match status" value="1"/>
</dbReference>
<dbReference type="PRINTS" id="PR00368">
    <property type="entry name" value="FADPNR"/>
</dbReference>
<evidence type="ECO:0000256" key="4">
    <source>
        <dbReference type="ARBA" id="ARBA00023002"/>
    </source>
</evidence>
<evidence type="ECO:0000259" key="6">
    <source>
        <dbReference type="Pfam" id="PF07992"/>
    </source>
</evidence>
<keyword evidence="5" id="KW-0812">Transmembrane</keyword>
<feature type="domain" description="FAD/NAD(P)-binding" evidence="6">
    <location>
        <begin position="6"/>
        <end position="294"/>
    </location>
</feature>
<keyword evidence="5" id="KW-1133">Transmembrane helix</keyword>